<dbReference type="Proteomes" id="UP001419268">
    <property type="component" value="Unassembled WGS sequence"/>
</dbReference>
<accession>A0AAP0PGS8</accession>
<evidence type="ECO:0000313" key="4">
    <source>
        <dbReference type="Proteomes" id="UP001419268"/>
    </source>
</evidence>
<organism evidence="3 4">
    <name type="scientific">Stephania cephalantha</name>
    <dbReference type="NCBI Taxonomy" id="152367"/>
    <lineage>
        <taxon>Eukaryota</taxon>
        <taxon>Viridiplantae</taxon>
        <taxon>Streptophyta</taxon>
        <taxon>Embryophyta</taxon>
        <taxon>Tracheophyta</taxon>
        <taxon>Spermatophyta</taxon>
        <taxon>Magnoliopsida</taxon>
        <taxon>Ranunculales</taxon>
        <taxon>Menispermaceae</taxon>
        <taxon>Menispermoideae</taxon>
        <taxon>Cissampelideae</taxon>
        <taxon>Stephania</taxon>
    </lineage>
</organism>
<evidence type="ECO:0000256" key="1">
    <source>
        <dbReference type="SAM" id="MobiDB-lite"/>
    </source>
</evidence>
<gene>
    <name evidence="3" type="ORF">Scep_009987</name>
</gene>
<feature type="region of interest" description="Disordered" evidence="1">
    <location>
        <begin position="101"/>
        <end position="124"/>
    </location>
</feature>
<keyword evidence="2" id="KW-0472">Membrane</keyword>
<proteinExistence type="predicted"/>
<keyword evidence="2" id="KW-0812">Transmembrane</keyword>
<evidence type="ECO:0000256" key="2">
    <source>
        <dbReference type="SAM" id="Phobius"/>
    </source>
</evidence>
<sequence>MEMPYNRDRTPRKCPITEIEPHELGKLSFNSSPLIPPSTHEPQPLLVNRFPKNRRRPHRHTRRYYHWFLLSSSLQALVLSLPIDRIRAPSQSKEEDAIVNAGAISSSSSRVRQSGNPLNRLPNPLNPLRQVPCELDNHILRAKSIEKYNHHYHKEPS</sequence>
<dbReference type="EMBL" id="JBBNAG010000004">
    <property type="protein sequence ID" value="KAK9140306.1"/>
    <property type="molecule type" value="Genomic_DNA"/>
</dbReference>
<evidence type="ECO:0000313" key="3">
    <source>
        <dbReference type="EMBL" id="KAK9140306.1"/>
    </source>
</evidence>
<dbReference type="AlphaFoldDB" id="A0AAP0PGS8"/>
<protein>
    <submittedName>
        <fullName evidence="3">Uncharacterized protein</fullName>
    </submittedName>
</protein>
<name>A0AAP0PGS8_9MAGN</name>
<keyword evidence="4" id="KW-1185">Reference proteome</keyword>
<reference evidence="3 4" key="1">
    <citation type="submission" date="2024-01" db="EMBL/GenBank/DDBJ databases">
        <title>Genome assemblies of Stephania.</title>
        <authorList>
            <person name="Yang L."/>
        </authorList>
    </citation>
    <scope>NUCLEOTIDE SEQUENCE [LARGE SCALE GENOMIC DNA]</scope>
    <source>
        <strain evidence="3">JXDWG</strain>
        <tissue evidence="3">Leaf</tissue>
    </source>
</reference>
<keyword evidence="2" id="KW-1133">Transmembrane helix</keyword>
<comment type="caution">
    <text evidence="3">The sequence shown here is derived from an EMBL/GenBank/DDBJ whole genome shotgun (WGS) entry which is preliminary data.</text>
</comment>
<feature type="transmembrane region" description="Helical" evidence="2">
    <location>
        <begin position="64"/>
        <end position="83"/>
    </location>
</feature>